<dbReference type="PANTHER" id="PTHR39200">
    <property type="entry name" value="HYPOTHETICAL EXPORTED PROTEIN"/>
    <property type="match status" value="1"/>
</dbReference>
<keyword evidence="1" id="KW-0732">Signal</keyword>
<evidence type="ECO:0000256" key="1">
    <source>
        <dbReference type="SAM" id="SignalP"/>
    </source>
</evidence>
<dbReference type="Proteomes" id="UP001155057">
    <property type="component" value="Unassembled WGS sequence"/>
</dbReference>
<proteinExistence type="predicted"/>
<dbReference type="EMBL" id="JANUAE010000011">
    <property type="protein sequence ID" value="MCS3711109.1"/>
    <property type="molecule type" value="Genomic_DNA"/>
</dbReference>
<reference evidence="3" key="1">
    <citation type="submission" date="2022-08" db="EMBL/GenBank/DDBJ databases">
        <title>Genomic Encyclopedia of Type Strains, Phase V (KMG-V): Genome sequencing to study the core and pangenomes of soil and plant-associated prokaryotes.</title>
        <authorList>
            <person name="Whitman W."/>
        </authorList>
    </citation>
    <scope>NUCLEOTIDE SEQUENCE</scope>
    <source>
        <strain evidence="3">SP3049</strain>
    </source>
</reference>
<feature type="domain" description="Putative auto-transporter adhesin head GIN" evidence="2">
    <location>
        <begin position="38"/>
        <end position="229"/>
    </location>
</feature>
<name>A0A9X2Q3Z7_9BACT</name>
<feature type="signal peptide" evidence="1">
    <location>
        <begin position="1"/>
        <end position="25"/>
    </location>
</feature>
<protein>
    <recommendedName>
        <fullName evidence="2">Putative auto-transporter adhesin head GIN domain-containing protein</fullName>
    </recommendedName>
</protein>
<evidence type="ECO:0000313" key="4">
    <source>
        <dbReference type="Proteomes" id="UP001155057"/>
    </source>
</evidence>
<accession>A0A9X2Q3Z7</accession>
<feature type="chain" id="PRO_5040782767" description="Putative auto-transporter adhesin head GIN domain-containing protein" evidence="1">
    <location>
        <begin position="26"/>
        <end position="245"/>
    </location>
</feature>
<dbReference type="Pfam" id="PF10988">
    <property type="entry name" value="DUF2807"/>
    <property type="match status" value="1"/>
</dbReference>
<dbReference type="Gene3D" id="2.160.20.120">
    <property type="match status" value="1"/>
</dbReference>
<dbReference type="RefSeq" id="WP_259060650.1">
    <property type="nucleotide sequence ID" value="NZ_JANTZG010000002.1"/>
</dbReference>
<dbReference type="InterPro" id="IPR021255">
    <property type="entry name" value="DUF2807"/>
</dbReference>
<dbReference type="PANTHER" id="PTHR39200:SF1">
    <property type="entry name" value="AUTO-TRANSPORTER ADHESIN HEAD GIN DOMAIN-CONTAINING PROTEIN-RELATED"/>
    <property type="match status" value="1"/>
</dbReference>
<comment type="caution">
    <text evidence="3">The sequence shown here is derived from an EMBL/GenBank/DDBJ whole genome shotgun (WGS) entry which is preliminary data.</text>
</comment>
<gene>
    <name evidence="3" type="ORF">GGP61_002740</name>
</gene>
<dbReference type="AlphaFoldDB" id="A0A9X2Q3Z7"/>
<evidence type="ECO:0000313" key="3">
    <source>
        <dbReference type="EMBL" id="MCS3711109.1"/>
    </source>
</evidence>
<organism evidence="3 4">
    <name type="scientific">Salinibacter ruber</name>
    <dbReference type="NCBI Taxonomy" id="146919"/>
    <lineage>
        <taxon>Bacteria</taxon>
        <taxon>Pseudomonadati</taxon>
        <taxon>Rhodothermota</taxon>
        <taxon>Rhodothermia</taxon>
        <taxon>Rhodothermales</taxon>
        <taxon>Salinibacteraceae</taxon>
        <taxon>Salinibacter</taxon>
    </lineage>
</organism>
<sequence length="245" mass="25340">MLQPTSVLRTALFVGLLVLPLHVAAAQESARETRSVEAFTAVEFRVPGTLHLRQGSDRSVEIEAPPAVLDQFETGVDGGTLELPVDSDDTLFGGLFGDDASVDEKVDVYVTAPTIESVSLAGSGEIVGENQIEGETFGLSVAGSGRTRLDVNAEELDVQVAGSGTTMVEGQADALTTNIAGSGDLQAADLETRTMEVSIAGSGDVEVHVTDELDASIFGSGDVHYRGQPSVSTSSFGSGEVGPLE</sequence>
<evidence type="ECO:0000259" key="2">
    <source>
        <dbReference type="Pfam" id="PF10988"/>
    </source>
</evidence>